<dbReference type="EMBL" id="SUMC01000044">
    <property type="protein sequence ID" value="TKA04958.1"/>
    <property type="molecule type" value="Genomic_DNA"/>
</dbReference>
<comment type="caution">
    <text evidence="2">The sequence shown here is derived from an EMBL/GenBank/DDBJ whole genome shotgun (WGS) entry which is preliminary data.</text>
</comment>
<accession>A0A4U0S915</accession>
<dbReference type="AlphaFoldDB" id="A0A4U0S915"/>
<gene>
    <name evidence="2" type="ORF">FCI23_33770</name>
</gene>
<dbReference type="InterPro" id="IPR009061">
    <property type="entry name" value="DNA-bd_dom_put_sf"/>
</dbReference>
<dbReference type="Proteomes" id="UP000305778">
    <property type="component" value="Unassembled WGS sequence"/>
</dbReference>
<reference evidence="2 3" key="1">
    <citation type="submission" date="2019-04" db="EMBL/GenBank/DDBJ databases">
        <title>Streptomyces oryziradicis sp. nov., a novel actinomycete isolated from rhizosphere soil of rice (Oryza sativa L.).</title>
        <authorList>
            <person name="Li C."/>
        </authorList>
    </citation>
    <scope>NUCLEOTIDE SEQUENCE [LARGE SCALE GENOMIC DNA]</scope>
    <source>
        <strain evidence="2 3">NEAU-C40</strain>
    </source>
</reference>
<organism evidence="2 3">
    <name type="scientific">Actinacidiphila oryziradicis</name>
    <dbReference type="NCBI Taxonomy" id="2571141"/>
    <lineage>
        <taxon>Bacteria</taxon>
        <taxon>Bacillati</taxon>
        <taxon>Actinomycetota</taxon>
        <taxon>Actinomycetes</taxon>
        <taxon>Kitasatosporales</taxon>
        <taxon>Streptomycetaceae</taxon>
        <taxon>Actinacidiphila</taxon>
    </lineage>
</organism>
<keyword evidence="3" id="KW-1185">Reference proteome</keyword>
<evidence type="ECO:0000259" key="1">
    <source>
        <dbReference type="Pfam" id="PF12728"/>
    </source>
</evidence>
<evidence type="ECO:0000313" key="3">
    <source>
        <dbReference type="Proteomes" id="UP000305778"/>
    </source>
</evidence>
<dbReference type="RefSeq" id="WP_136727915.1">
    <property type="nucleotide sequence ID" value="NZ_SUMC01000044.1"/>
</dbReference>
<dbReference type="SUPFAM" id="SSF46955">
    <property type="entry name" value="Putative DNA-binding domain"/>
    <property type="match status" value="1"/>
</dbReference>
<feature type="domain" description="Helix-turn-helix" evidence="1">
    <location>
        <begin position="8"/>
        <end position="59"/>
    </location>
</feature>
<proteinExistence type="predicted"/>
<sequence>MPEPIDDLLTIPEVLARLGGKIHRSSFHRWRATGRGPRATRLPNGQVRIRCSDLEQWLDGLTG</sequence>
<evidence type="ECO:0000313" key="2">
    <source>
        <dbReference type="EMBL" id="TKA04958.1"/>
    </source>
</evidence>
<dbReference type="Pfam" id="PF12728">
    <property type="entry name" value="HTH_17"/>
    <property type="match status" value="1"/>
</dbReference>
<protein>
    <submittedName>
        <fullName evidence="2">Helix-turn-helix domain-containing protein</fullName>
    </submittedName>
</protein>
<dbReference type="InterPro" id="IPR041657">
    <property type="entry name" value="HTH_17"/>
</dbReference>
<name>A0A4U0S915_9ACTN</name>
<dbReference type="OrthoDB" id="194758at2"/>